<dbReference type="STRING" id="456900.A0A195C4X7"/>
<keyword evidence="9" id="KW-0119">Carbohydrate metabolism</keyword>
<dbReference type="InterPro" id="IPR001579">
    <property type="entry name" value="Glyco_hydro_18_chit_AS"/>
</dbReference>
<evidence type="ECO:0000256" key="12">
    <source>
        <dbReference type="RuleBase" id="RU000489"/>
    </source>
</evidence>
<dbReference type="SMART" id="SM00636">
    <property type="entry name" value="Glyco_18"/>
    <property type="match status" value="1"/>
</dbReference>
<dbReference type="Pfam" id="PF00704">
    <property type="entry name" value="Glyco_hydro_18"/>
    <property type="match status" value="1"/>
</dbReference>
<dbReference type="InterPro" id="IPR001223">
    <property type="entry name" value="Glyco_hydro18_cat"/>
</dbReference>
<evidence type="ECO:0000256" key="3">
    <source>
        <dbReference type="ARBA" id="ARBA00012729"/>
    </source>
</evidence>
<dbReference type="InterPro" id="IPR050314">
    <property type="entry name" value="Glycosyl_Hydrlase_18"/>
</dbReference>
<feature type="non-terminal residue" evidence="14">
    <location>
        <position position="1"/>
    </location>
</feature>
<dbReference type="PROSITE" id="PS51910">
    <property type="entry name" value="GH18_2"/>
    <property type="match status" value="1"/>
</dbReference>
<dbReference type="PANTHER" id="PTHR11177">
    <property type="entry name" value="CHITINASE"/>
    <property type="match status" value="1"/>
</dbReference>
<evidence type="ECO:0000256" key="11">
    <source>
        <dbReference type="ARBA" id="ARBA00023326"/>
    </source>
</evidence>
<dbReference type="PROSITE" id="PS01095">
    <property type="entry name" value="GH18_1"/>
    <property type="match status" value="1"/>
</dbReference>
<keyword evidence="11" id="KW-0624">Polysaccharide degradation</keyword>
<evidence type="ECO:0000256" key="10">
    <source>
        <dbReference type="ARBA" id="ARBA00023295"/>
    </source>
</evidence>
<name>A0A195C4X7_9HYME</name>
<evidence type="ECO:0000313" key="14">
    <source>
        <dbReference type="EMBL" id="KYM95213.1"/>
    </source>
</evidence>
<evidence type="ECO:0000259" key="13">
    <source>
        <dbReference type="PROSITE" id="PS51910"/>
    </source>
</evidence>
<dbReference type="InterPro" id="IPR029070">
    <property type="entry name" value="Chitinase_insertion_sf"/>
</dbReference>
<proteinExistence type="inferred from homology"/>
<dbReference type="EMBL" id="KQ978317">
    <property type="protein sequence ID" value="KYM95213.1"/>
    <property type="molecule type" value="Genomic_DNA"/>
</dbReference>
<keyword evidence="7" id="KW-0146">Chitin degradation</keyword>
<keyword evidence="15" id="KW-1185">Reference proteome</keyword>
<evidence type="ECO:0000256" key="8">
    <source>
        <dbReference type="ARBA" id="ARBA00023157"/>
    </source>
</evidence>
<evidence type="ECO:0000313" key="15">
    <source>
        <dbReference type="Proteomes" id="UP000078542"/>
    </source>
</evidence>
<sequence>DQVVCYYGSWAGYRNSDGRFDISHIDPKLCTHLIYSFVGINKNGDIRVMDPYNDLPDDYGKNGFGKFVELRKKSPNAKMMVAIGGWSEGSDGFSTVVNNPSLRAKFVKNAVAFVKKYHFDGFDVDWEYPNQRGGKKEDLQNFVNVLKELKTELKKSNLLLSIAVGAPESLASQSYKPIKSVCDNVDFVNLMTYDLAGTWEQVTGHHAGLYAHKSGHKLNVDAAVQYWLNNGCSSKKLIVGVPLYGRAFTLADKNKHGLEAPSIGPATAGPYTQEGGYLGYNEICVLLKQGGWKVEHHKDQRTPYAYKNNQWIGYDDKTSIKEKVDYIKKKNLGGAMVWSIDTDDFLGKCGEKFPLLTALSKGLK</sequence>
<dbReference type="GO" id="GO:0008843">
    <property type="term" value="F:endochitinase activity"/>
    <property type="evidence" value="ECO:0007669"/>
    <property type="project" value="UniProtKB-EC"/>
</dbReference>
<dbReference type="Gene3D" id="3.10.50.10">
    <property type="match status" value="1"/>
</dbReference>
<keyword evidence="4" id="KW-0147">Chitin-binding</keyword>
<dbReference type="Proteomes" id="UP000078542">
    <property type="component" value="Unassembled WGS sequence"/>
</dbReference>
<evidence type="ECO:0000256" key="5">
    <source>
        <dbReference type="ARBA" id="ARBA00022729"/>
    </source>
</evidence>
<keyword evidence="6 12" id="KW-0378">Hydrolase</keyword>
<evidence type="ECO:0000256" key="6">
    <source>
        <dbReference type="ARBA" id="ARBA00022801"/>
    </source>
</evidence>
<dbReference type="SUPFAM" id="SSF54556">
    <property type="entry name" value="Chitinase insertion domain"/>
    <property type="match status" value="1"/>
</dbReference>
<dbReference type="EC" id="3.2.1.14" evidence="3"/>
<dbReference type="Gene3D" id="3.20.20.80">
    <property type="entry name" value="Glycosidases"/>
    <property type="match status" value="1"/>
</dbReference>
<comment type="catalytic activity">
    <reaction evidence="1">
        <text>Random endo-hydrolysis of N-acetyl-beta-D-glucosaminide (1-&gt;4)-beta-linkages in chitin and chitodextrins.</text>
        <dbReference type="EC" id="3.2.1.14"/>
    </reaction>
</comment>
<dbReference type="InterPro" id="IPR011583">
    <property type="entry name" value="Chitinase_II/V-like_cat"/>
</dbReference>
<dbReference type="InterPro" id="IPR017853">
    <property type="entry name" value="GH"/>
</dbReference>
<keyword evidence="10 12" id="KW-0326">Glycosidase</keyword>
<dbReference type="GO" id="GO:0008061">
    <property type="term" value="F:chitin binding"/>
    <property type="evidence" value="ECO:0007669"/>
    <property type="project" value="UniProtKB-KW"/>
</dbReference>
<evidence type="ECO:0000256" key="4">
    <source>
        <dbReference type="ARBA" id="ARBA00022669"/>
    </source>
</evidence>
<dbReference type="SUPFAM" id="SSF51445">
    <property type="entry name" value="(Trans)glycosidases"/>
    <property type="match status" value="1"/>
</dbReference>
<dbReference type="GO" id="GO:0006032">
    <property type="term" value="P:chitin catabolic process"/>
    <property type="evidence" value="ECO:0007669"/>
    <property type="project" value="UniProtKB-KW"/>
</dbReference>
<comment type="similarity">
    <text evidence="2">Belongs to the glycosyl hydrolase 18 family. Chitinase class II subfamily.</text>
</comment>
<dbReference type="CDD" id="cd02872">
    <property type="entry name" value="GH18_chitolectin_chitotriosidase"/>
    <property type="match status" value="1"/>
</dbReference>
<keyword evidence="5" id="KW-0732">Signal</keyword>
<organism evidence="14 15">
    <name type="scientific">Cyphomyrmex costatus</name>
    <dbReference type="NCBI Taxonomy" id="456900"/>
    <lineage>
        <taxon>Eukaryota</taxon>
        <taxon>Metazoa</taxon>
        <taxon>Ecdysozoa</taxon>
        <taxon>Arthropoda</taxon>
        <taxon>Hexapoda</taxon>
        <taxon>Insecta</taxon>
        <taxon>Pterygota</taxon>
        <taxon>Neoptera</taxon>
        <taxon>Endopterygota</taxon>
        <taxon>Hymenoptera</taxon>
        <taxon>Apocrita</taxon>
        <taxon>Aculeata</taxon>
        <taxon>Formicoidea</taxon>
        <taxon>Formicidae</taxon>
        <taxon>Myrmicinae</taxon>
        <taxon>Cyphomyrmex</taxon>
    </lineage>
</organism>
<evidence type="ECO:0000256" key="1">
    <source>
        <dbReference type="ARBA" id="ARBA00000822"/>
    </source>
</evidence>
<protein>
    <recommendedName>
        <fullName evidence="3">chitinase</fullName>
        <ecNumber evidence="3">3.2.1.14</ecNumber>
    </recommendedName>
</protein>
<dbReference type="GO" id="GO:0000272">
    <property type="term" value="P:polysaccharide catabolic process"/>
    <property type="evidence" value="ECO:0007669"/>
    <property type="project" value="UniProtKB-KW"/>
</dbReference>
<dbReference type="FunFam" id="3.10.50.10:FF:000004">
    <property type="entry name" value="Chitinase 5"/>
    <property type="match status" value="1"/>
</dbReference>
<evidence type="ECO:0000256" key="9">
    <source>
        <dbReference type="ARBA" id="ARBA00023277"/>
    </source>
</evidence>
<dbReference type="GO" id="GO:0005576">
    <property type="term" value="C:extracellular region"/>
    <property type="evidence" value="ECO:0007669"/>
    <property type="project" value="TreeGrafter"/>
</dbReference>
<dbReference type="PANTHER" id="PTHR11177:SF360">
    <property type="entry name" value="CHITINASE 4-RELATED"/>
    <property type="match status" value="1"/>
</dbReference>
<evidence type="ECO:0000256" key="2">
    <source>
        <dbReference type="ARBA" id="ARBA00009121"/>
    </source>
</evidence>
<gene>
    <name evidence="14" type="ORF">ALC62_14123</name>
</gene>
<accession>A0A195C4X7</accession>
<reference evidence="14 15" key="1">
    <citation type="submission" date="2016-03" db="EMBL/GenBank/DDBJ databases">
        <title>Cyphomyrmex costatus WGS genome.</title>
        <authorList>
            <person name="Nygaard S."/>
            <person name="Hu H."/>
            <person name="Boomsma J."/>
            <person name="Zhang G."/>
        </authorList>
    </citation>
    <scope>NUCLEOTIDE SEQUENCE [LARGE SCALE GENOMIC DNA]</scope>
    <source>
        <strain evidence="14">MS0001</strain>
        <tissue evidence="14">Whole body</tissue>
    </source>
</reference>
<evidence type="ECO:0000256" key="7">
    <source>
        <dbReference type="ARBA" id="ARBA00023024"/>
    </source>
</evidence>
<dbReference type="AlphaFoldDB" id="A0A195C4X7"/>
<feature type="domain" description="GH18" evidence="13">
    <location>
        <begin position="1"/>
        <end position="364"/>
    </location>
</feature>
<keyword evidence="8" id="KW-1015">Disulfide bond</keyword>